<protein>
    <recommendedName>
        <fullName evidence="6">Aminopyrimidine aminohydrolase</fullName>
        <ecNumber evidence="5">3.5.99.2</ecNumber>
    </recommendedName>
</protein>
<dbReference type="AlphaFoldDB" id="A0A9D2MK09"/>
<dbReference type="PANTHER" id="PTHR43198:SF2">
    <property type="entry name" value="SI:CH1073-67J19.1-RELATED"/>
    <property type="match status" value="1"/>
</dbReference>
<proteinExistence type="inferred from homology"/>
<dbReference type="EC" id="3.5.99.2" evidence="5"/>
<evidence type="ECO:0000313" key="11">
    <source>
        <dbReference type="Proteomes" id="UP000823921"/>
    </source>
</evidence>
<reference evidence="10" key="1">
    <citation type="journal article" date="2021" name="PeerJ">
        <title>Extensive microbial diversity within the chicken gut microbiome revealed by metagenomics and culture.</title>
        <authorList>
            <person name="Gilroy R."/>
            <person name="Ravi A."/>
            <person name="Getino M."/>
            <person name="Pursley I."/>
            <person name="Horton D.L."/>
            <person name="Alikhan N.F."/>
            <person name="Baker D."/>
            <person name="Gharbi K."/>
            <person name="Hall N."/>
            <person name="Watson M."/>
            <person name="Adriaenssens E.M."/>
            <person name="Foster-Nyarko E."/>
            <person name="Jarju S."/>
            <person name="Secka A."/>
            <person name="Antonio M."/>
            <person name="Oren A."/>
            <person name="Chaudhuri R.R."/>
            <person name="La Ragione R."/>
            <person name="Hildebrand F."/>
            <person name="Pallen M.J."/>
        </authorList>
    </citation>
    <scope>NUCLEOTIDE SEQUENCE</scope>
    <source>
        <strain evidence="10">CHK192-8294</strain>
    </source>
</reference>
<reference evidence="10" key="2">
    <citation type="submission" date="2021-04" db="EMBL/GenBank/DDBJ databases">
        <authorList>
            <person name="Gilroy R."/>
        </authorList>
    </citation>
    <scope>NUCLEOTIDE SEQUENCE</scope>
    <source>
        <strain evidence="10">CHK192-8294</strain>
    </source>
</reference>
<dbReference type="InterPro" id="IPR004305">
    <property type="entry name" value="Thiaminase-2/PQQC"/>
</dbReference>
<evidence type="ECO:0000259" key="9">
    <source>
        <dbReference type="Pfam" id="PF03070"/>
    </source>
</evidence>
<comment type="catalytic activity">
    <reaction evidence="1">
        <text>4-amino-5-aminomethyl-2-methylpyrimidine + H2O = 4-amino-5-hydroxymethyl-2-methylpyrimidine + NH4(+)</text>
        <dbReference type="Rhea" id="RHEA:31799"/>
        <dbReference type="ChEBI" id="CHEBI:15377"/>
        <dbReference type="ChEBI" id="CHEBI:16892"/>
        <dbReference type="ChEBI" id="CHEBI:28938"/>
        <dbReference type="ChEBI" id="CHEBI:63416"/>
        <dbReference type="EC" id="3.5.99.2"/>
    </reaction>
</comment>
<accession>A0A9D2MK09</accession>
<evidence type="ECO:0000256" key="5">
    <source>
        <dbReference type="ARBA" id="ARBA00012684"/>
    </source>
</evidence>
<evidence type="ECO:0000256" key="4">
    <source>
        <dbReference type="ARBA" id="ARBA00011881"/>
    </source>
</evidence>
<organism evidence="10 11">
    <name type="scientific">Candidatus Flavonifractor intestinigallinarum</name>
    <dbReference type="NCBI Taxonomy" id="2838586"/>
    <lineage>
        <taxon>Bacteria</taxon>
        <taxon>Bacillati</taxon>
        <taxon>Bacillota</taxon>
        <taxon>Clostridia</taxon>
        <taxon>Eubacteriales</taxon>
        <taxon>Oscillospiraceae</taxon>
        <taxon>Flavonifractor</taxon>
    </lineage>
</organism>
<name>A0A9D2MK09_9FIRM</name>
<comment type="similarity">
    <text evidence="3">Belongs to the TenA family.</text>
</comment>
<dbReference type="NCBIfam" id="TIGR04306">
    <property type="entry name" value="salvage_TenA"/>
    <property type="match status" value="1"/>
</dbReference>
<sequence>MTVTQRLYEAAKPIWQACHDHPFVKGIGDGTLDREKFQYFLLQDYLYLFDYAKVFAWGVVKARDPELMRFFSANVDAILGGEMKTHRAYMARLGITEEQVFQVKPALPNLSYTSYMLSAAAAGGPAEIVASILACSWSYAEIGARLAQIPGAADHPFYGEWVRGYSSQEYQDTNDALVARMDALAEGCTEEEYQRLEDIFVVCSRYELGFWEMAWRLEP</sequence>
<evidence type="ECO:0000256" key="3">
    <source>
        <dbReference type="ARBA" id="ARBA00010264"/>
    </source>
</evidence>
<keyword evidence="7" id="KW-0784">Thiamine biosynthesis</keyword>
<dbReference type="InterPro" id="IPR050967">
    <property type="entry name" value="Thiamine_Salvage_TenA"/>
</dbReference>
<comment type="catalytic activity">
    <reaction evidence="8">
        <text>thiamine + H2O = 5-(2-hydroxyethyl)-4-methylthiazole + 4-amino-5-hydroxymethyl-2-methylpyrimidine + H(+)</text>
        <dbReference type="Rhea" id="RHEA:17509"/>
        <dbReference type="ChEBI" id="CHEBI:15377"/>
        <dbReference type="ChEBI" id="CHEBI:15378"/>
        <dbReference type="ChEBI" id="CHEBI:16892"/>
        <dbReference type="ChEBI" id="CHEBI:17957"/>
        <dbReference type="ChEBI" id="CHEBI:18385"/>
        <dbReference type="EC" id="3.5.99.2"/>
    </reaction>
</comment>
<dbReference type="SUPFAM" id="SSF48613">
    <property type="entry name" value="Heme oxygenase-like"/>
    <property type="match status" value="1"/>
</dbReference>
<dbReference type="EMBL" id="DWXO01000024">
    <property type="protein sequence ID" value="HJB79830.1"/>
    <property type="molecule type" value="Genomic_DNA"/>
</dbReference>
<comment type="caution">
    <text evidence="10">The sequence shown here is derived from an EMBL/GenBank/DDBJ whole genome shotgun (WGS) entry which is preliminary data.</text>
</comment>
<dbReference type="GO" id="GO:0005829">
    <property type="term" value="C:cytosol"/>
    <property type="evidence" value="ECO:0007669"/>
    <property type="project" value="TreeGrafter"/>
</dbReference>
<comment type="subunit">
    <text evidence="4">Homotetramer.</text>
</comment>
<feature type="domain" description="Thiaminase-2/PQQC" evidence="9">
    <location>
        <begin position="10"/>
        <end position="216"/>
    </location>
</feature>
<evidence type="ECO:0000256" key="6">
    <source>
        <dbReference type="ARBA" id="ARBA00013647"/>
    </source>
</evidence>
<comment type="pathway">
    <text evidence="2">Cofactor biosynthesis; thiamine diphosphate biosynthesis.</text>
</comment>
<dbReference type="Gene3D" id="1.20.910.10">
    <property type="entry name" value="Heme oxygenase-like"/>
    <property type="match status" value="1"/>
</dbReference>
<gene>
    <name evidence="10" type="primary">tenA</name>
    <name evidence="10" type="ORF">H9712_02485</name>
</gene>
<evidence type="ECO:0000313" key="10">
    <source>
        <dbReference type="EMBL" id="HJB79830.1"/>
    </source>
</evidence>
<evidence type="ECO:0000256" key="8">
    <source>
        <dbReference type="ARBA" id="ARBA00048337"/>
    </source>
</evidence>
<evidence type="ECO:0000256" key="1">
    <source>
        <dbReference type="ARBA" id="ARBA00001881"/>
    </source>
</evidence>
<evidence type="ECO:0000256" key="2">
    <source>
        <dbReference type="ARBA" id="ARBA00004948"/>
    </source>
</evidence>
<dbReference type="Proteomes" id="UP000823921">
    <property type="component" value="Unassembled WGS sequence"/>
</dbReference>
<evidence type="ECO:0000256" key="7">
    <source>
        <dbReference type="ARBA" id="ARBA00022977"/>
    </source>
</evidence>
<dbReference type="InterPro" id="IPR027574">
    <property type="entry name" value="Thiaminase_II"/>
</dbReference>
<dbReference type="InterPro" id="IPR016084">
    <property type="entry name" value="Haem_Oase-like_multi-hlx"/>
</dbReference>
<dbReference type="Pfam" id="PF03070">
    <property type="entry name" value="TENA_THI-4"/>
    <property type="match status" value="1"/>
</dbReference>
<dbReference type="PANTHER" id="PTHR43198">
    <property type="entry name" value="BIFUNCTIONAL TH2 PROTEIN"/>
    <property type="match status" value="1"/>
</dbReference>
<dbReference type="GO" id="GO:0050334">
    <property type="term" value="F:thiaminase activity"/>
    <property type="evidence" value="ECO:0007669"/>
    <property type="project" value="UniProtKB-EC"/>
</dbReference>
<dbReference type="GO" id="GO:0009228">
    <property type="term" value="P:thiamine biosynthetic process"/>
    <property type="evidence" value="ECO:0007669"/>
    <property type="project" value="UniProtKB-KW"/>
</dbReference>
<dbReference type="CDD" id="cd19361">
    <property type="entry name" value="TenA_C_HP1287-like"/>
    <property type="match status" value="1"/>
</dbReference>